<comment type="subcellular location">
    <subcellularLocation>
        <location evidence="1 7">Cytoplasm</location>
    </subcellularLocation>
</comment>
<keyword evidence="7" id="KW-0028">Amino-acid biosynthesis</keyword>
<dbReference type="Gene3D" id="3.30.1360.40">
    <property type="match status" value="1"/>
</dbReference>
<dbReference type="Gene3D" id="1.10.10.10">
    <property type="entry name" value="Winged helix-like DNA-binding domain superfamily/Winged helix DNA-binding domain"/>
    <property type="match status" value="1"/>
</dbReference>
<evidence type="ECO:0000256" key="3">
    <source>
        <dbReference type="ARBA" id="ARBA00022490"/>
    </source>
</evidence>
<dbReference type="HAMAP" id="MF_00173">
    <property type="entry name" value="Arg_repressor"/>
    <property type="match status" value="1"/>
</dbReference>
<dbReference type="Pfam" id="PF02863">
    <property type="entry name" value="Arg_repressor_C"/>
    <property type="match status" value="1"/>
</dbReference>
<name>A0A6F8ZFY1_9FIRM</name>
<dbReference type="GO" id="GO:0003700">
    <property type="term" value="F:DNA-binding transcription factor activity"/>
    <property type="evidence" value="ECO:0007669"/>
    <property type="project" value="UniProtKB-UniRule"/>
</dbReference>
<comment type="function">
    <text evidence="7">Regulates arginine biosynthesis genes.</text>
</comment>
<keyword evidence="12" id="KW-1185">Reference proteome</keyword>
<keyword evidence="7" id="KW-0055">Arginine biosynthesis</keyword>
<evidence type="ECO:0000256" key="4">
    <source>
        <dbReference type="ARBA" id="ARBA00023015"/>
    </source>
</evidence>
<evidence type="ECO:0000259" key="10">
    <source>
        <dbReference type="Pfam" id="PF02863"/>
    </source>
</evidence>
<dbReference type="GO" id="GO:0034618">
    <property type="term" value="F:arginine binding"/>
    <property type="evidence" value="ECO:0007669"/>
    <property type="project" value="InterPro"/>
</dbReference>
<dbReference type="InterPro" id="IPR036251">
    <property type="entry name" value="Arg_repress_C_sf"/>
</dbReference>
<dbReference type="SUPFAM" id="SSF46785">
    <property type="entry name" value="Winged helix' DNA-binding domain"/>
    <property type="match status" value="1"/>
</dbReference>
<dbReference type="InterPro" id="IPR020900">
    <property type="entry name" value="Arg_repress_DNA-bd"/>
</dbReference>
<comment type="similarity">
    <text evidence="2 7">Belongs to the ArgR family.</text>
</comment>
<dbReference type="GO" id="GO:0006526">
    <property type="term" value="P:L-arginine biosynthetic process"/>
    <property type="evidence" value="ECO:0007669"/>
    <property type="project" value="UniProtKB-UniPathway"/>
</dbReference>
<evidence type="ECO:0000256" key="6">
    <source>
        <dbReference type="ARBA" id="ARBA00023163"/>
    </source>
</evidence>
<gene>
    <name evidence="7 11" type="primary">argR</name>
    <name evidence="11" type="ORF">R50_1152</name>
</gene>
<comment type="pathway">
    <text evidence="7">Amino-acid biosynthesis; L-arginine biosynthesis [regulation].</text>
</comment>
<dbReference type="InterPro" id="IPR036390">
    <property type="entry name" value="WH_DNA-bd_sf"/>
</dbReference>
<evidence type="ECO:0000313" key="11">
    <source>
        <dbReference type="EMBL" id="CAB1128658.1"/>
    </source>
</evidence>
<evidence type="ECO:0000256" key="1">
    <source>
        <dbReference type="ARBA" id="ARBA00004496"/>
    </source>
</evidence>
<keyword evidence="3 7" id="KW-0963">Cytoplasm</keyword>
<dbReference type="SUPFAM" id="SSF55252">
    <property type="entry name" value="C-terminal domain of arginine repressor"/>
    <property type="match status" value="1"/>
</dbReference>
<dbReference type="Proteomes" id="UP000503399">
    <property type="component" value="Chromosome"/>
</dbReference>
<dbReference type="InterPro" id="IPR020899">
    <property type="entry name" value="Arg_repress_C"/>
</dbReference>
<keyword evidence="7" id="KW-0678">Repressor</keyword>
<keyword evidence="5 7" id="KW-0238">DNA-binding</keyword>
<evidence type="ECO:0000256" key="7">
    <source>
        <dbReference type="HAMAP-Rule" id="MF_00173"/>
    </source>
</evidence>
<dbReference type="AlphaFoldDB" id="A0A6F8ZFY1"/>
<reference evidence="11 12" key="1">
    <citation type="submission" date="2020-02" db="EMBL/GenBank/DDBJ databases">
        <authorList>
            <person name="Hogendoorn C."/>
        </authorList>
    </citation>
    <scope>NUCLEOTIDE SEQUENCE [LARGE SCALE GENOMIC DNA]</scope>
    <source>
        <strain evidence="11">R501</strain>
    </source>
</reference>
<dbReference type="Pfam" id="PF01316">
    <property type="entry name" value="Arg_repressor"/>
    <property type="match status" value="1"/>
</dbReference>
<dbReference type="GO" id="GO:0003677">
    <property type="term" value="F:DNA binding"/>
    <property type="evidence" value="ECO:0007669"/>
    <property type="project" value="UniProtKB-KW"/>
</dbReference>
<dbReference type="InterPro" id="IPR036388">
    <property type="entry name" value="WH-like_DNA-bd_sf"/>
</dbReference>
<dbReference type="PRINTS" id="PR01467">
    <property type="entry name" value="ARGREPRESSOR"/>
</dbReference>
<evidence type="ECO:0000256" key="2">
    <source>
        <dbReference type="ARBA" id="ARBA00008316"/>
    </source>
</evidence>
<evidence type="ECO:0000256" key="5">
    <source>
        <dbReference type="ARBA" id="ARBA00023125"/>
    </source>
</evidence>
<dbReference type="EMBL" id="LR778114">
    <property type="protein sequence ID" value="CAB1128658.1"/>
    <property type="molecule type" value="Genomic_DNA"/>
</dbReference>
<dbReference type="KEGG" id="hfv:R50_1152"/>
<evidence type="ECO:0000313" key="12">
    <source>
        <dbReference type="Proteomes" id="UP000503399"/>
    </source>
</evidence>
<feature type="domain" description="Arginine repressor DNA-binding" evidence="9">
    <location>
        <begin position="3"/>
        <end position="68"/>
    </location>
</feature>
<dbReference type="PANTHER" id="PTHR34471">
    <property type="entry name" value="ARGININE REPRESSOR"/>
    <property type="match status" value="1"/>
</dbReference>
<evidence type="ECO:0000259" key="9">
    <source>
        <dbReference type="Pfam" id="PF01316"/>
    </source>
</evidence>
<feature type="domain" description="Arginine repressor C-terminal" evidence="10">
    <location>
        <begin position="82"/>
        <end position="147"/>
    </location>
</feature>
<dbReference type="GO" id="GO:1900079">
    <property type="term" value="P:regulation of arginine biosynthetic process"/>
    <property type="evidence" value="ECO:0007669"/>
    <property type="project" value="UniProtKB-UniRule"/>
</dbReference>
<dbReference type="NCBIfam" id="TIGR01529">
    <property type="entry name" value="argR_whole"/>
    <property type="match status" value="1"/>
</dbReference>
<dbReference type="GO" id="GO:0005737">
    <property type="term" value="C:cytoplasm"/>
    <property type="evidence" value="ECO:0007669"/>
    <property type="project" value="UniProtKB-SubCell"/>
</dbReference>
<keyword evidence="6 7" id="KW-0804">Transcription</keyword>
<dbReference type="UniPathway" id="UPA00068"/>
<proteinExistence type="inferred from homology"/>
<dbReference type="GO" id="GO:0051259">
    <property type="term" value="P:protein complex oligomerization"/>
    <property type="evidence" value="ECO:0007669"/>
    <property type="project" value="InterPro"/>
</dbReference>
<protein>
    <recommendedName>
        <fullName evidence="7 8">Arginine repressor</fullName>
    </recommendedName>
</protein>
<sequence>MTDKRTRQALIRDLIRRQPIETQDQLSELLAAMGIPVTQATVSRDIKELGLVKVPHGNSHYYALPEEAGLMQARDRLRRLLGEVLVSVTPAENLVVIKTVTAGAEVVSEAVDGLGWPEIVGTLAGENTVLVVVRSREEAPEVARRLEGLA</sequence>
<evidence type="ECO:0000256" key="8">
    <source>
        <dbReference type="NCBIfam" id="TIGR01529"/>
    </source>
</evidence>
<dbReference type="InterPro" id="IPR001669">
    <property type="entry name" value="Arg_repress"/>
</dbReference>
<keyword evidence="4 7" id="KW-0805">Transcription regulation</keyword>
<dbReference type="PANTHER" id="PTHR34471:SF1">
    <property type="entry name" value="ARGININE REPRESSOR"/>
    <property type="match status" value="1"/>
</dbReference>
<accession>A0A6F8ZFY1</accession>
<organism evidence="11 12">
    <name type="scientific">Candidatus Hydrogenisulfobacillus filiaventi</name>
    <dbReference type="NCBI Taxonomy" id="2707344"/>
    <lineage>
        <taxon>Bacteria</taxon>
        <taxon>Bacillati</taxon>
        <taxon>Bacillota</taxon>
        <taxon>Clostridia</taxon>
        <taxon>Eubacteriales</taxon>
        <taxon>Clostridiales Family XVII. Incertae Sedis</taxon>
        <taxon>Candidatus Hydrogenisulfobacillus</taxon>
    </lineage>
</organism>